<keyword evidence="2" id="KW-1185">Reference proteome</keyword>
<evidence type="ECO:0000313" key="1">
    <source>
        <dbReference type="EnsemblPlants" id="OBART06G16350.1"/>
    </source>
</evidence>
<dbReference type="Proteomes" id="UP000026960">
    <property type="component" value="Chromosome 6"/>
</dbReference>
<dbReference type="HOGENOM" id="CLU_2336981_0_0_1"/>
<dbReference type="STRING" id="65489.A0A0D3GH60"/>
<dbReference type="AlphaFoldDB" id="A0A0D3GH60"/>
<accession>A0A0D3GH60</accession>
<dbReference type="EnsemblPlants" id="OBART06G16350.1">
    <property type="protein sequence ID" value="OBART06G16350.1"/>
    <property type="gene ID" value="OBART06G16350"/>
</dbReference>
<evidence type="ECO:0000313" key="2">
    <source>
        <dbReference type="Proteomes" id="UP000026960"/>
    </source>
</evidence>
<name>A0A0D3GH60_9ORYZ</name>
<protein>
    <submittedName>
        <fullName evidence="1">Uncharacterized protein</fullName>
    </submittedName>
</protein>
<sequence length="98" mass="10592">MEAAITSTASSLRCSPNPTLISRGALERWGSLSPKPQSRGVRCKRLIHRVSCVYAAARTKGGDAGSVGMEERGKKKNRLTMFVSGWGSNFRAIHSRSA</sequence>
<reference evidence="1" key="2">
    <citation type="submission" date="2015-03" db="UniProtKB">
        <authorList>
            <consortium name="EnsemblPlants"/>
        </authorList>
    </citation>
    <scope>IDENTIFICATION</scope>
</reference>
<reference evidence="1" key="1">
    <citation type="journal article" date="2009" name="Rice">
        <title>De Novo Next Generation Sequencing of Plant Genomes.</title>
        <authorList>
            <person name="Rounsley S."/>
            <person name="Marri P.R."/>
            <person name="Yu Y."/>
            <person name="He R."/>
            <person name="Sisneros N."/>
            <person name="Goicoechea J.L."/>
            <person name="Lee S.J."/>
            <person name="Angelova A."/>
            <person name="Kudrna D."/>
            <person name="Luo M."/>
            <person name="Affourtit J."/>
            <person name="Desany B."/>
            <person name="Knight J."/>
            <person name="Niazi F."/>
            <person name="Egholm M."/>
            <person name="Wing R.A."/>
        </authorList>
    </citation>
    <scope>NUCLEOTIDE SEQUENCE [LARGE SCALE GENOMIC DNA]</scope>
    <source>
        <strain evidence="1">cv. IRGC 105608</strain>
    </source>
</reference>
<dbReference type="Gramene" id="OBART06G16350.1">
    <property type="protein sequence ID" value="OBART06G16350.1"/>
    <property type="gene ID" value="OBART06G16350"/>
</dbReference>
<organism evidence="1">
    <name type="scientific">Oryza barthii</name>
    <dbReference type="NCBI Taxonomy" id="65489"/>
    <lineage>
        <taxon>Eukaryota</taxon>
        <taxon>Viridiplantae</taxon>
        <taxon>Streptophyta</taxon>
        <taxon>Embryophyta</taxon>
        <taxon>Tracheophyta</taxon>
        <taxon>Spermatophyta</taxon>
        <taxon>Magnoliopsida</taxon>
        <taxon>Liliopsida</taxon>
        <taxon>Poales</taxon>
        <taxon>Poaceae</taxon>
        <taxon>BOP clade</taxon>
        <taxon>Oryzoideae</taxon>
        <taxon>Oryzeae</taxon>
        <taxon>Oryzinae</taxon>
        <taxon>Oryza</taxon>
    </lineage>
</organism>
<dbReference type="PaxDb" id="65489-OBART06G16350.1"/>
<proteinExistence type="predicted"/>